<dbReference type="Proteomes" id="UP000198525">
    <property type="component" value="Unassembled WGS sequence"/>
</dbReference>
<name>A0A1G9AX75_9GAMM</name>
<evidence type="ECO:0000313" key="2">
    <source>
        <dbReference type="EMBL" id="SDK31926.1"/>
    </source>
</evidence>
<proteinExistence type="predicted"/>
<sequence length="147" mass="15555">MTTRKRNTQAAKAKAEETQAAEPDTQPGQGAKEPEEKDTAKQPAAKDGATDTSAESQAKAAEKGEKINTPPQGGKGDGKKGEIPALYVRTKRRFKSRRRAGFRFDRTGFGIALAGLSDDQVAALKGDPALEVTECTVPAQPDSEAEA</sequence>
<dbReference type="Gene3D" id="3.40.5.80">
    <property type="match status" value="1"/>
</dbReference>
<gene>
    <name evidence="2" type="ORF">SAMN04487954_114119</name>
</gene>
<protein>
    <recommendedName>
        <fullName evidence="4">Mu-like prophage FluMu N-terminal domain-containing protein</fullName>
    </recommendedName>
</protein>
<reference evidence="2 3" key="1">
    <citation type="submission" date="2016-10" db="EMBL/GenBank/DDBJ databases">
        <authorList>
            <person name="de Groot N.N."/>
        </authorList>
    </citation>
    <scope>NUCLEOTIDE SEQUENCE [LARGE SCALE GENOMIC DNA]</scope>
    <source>
        <strain evidence="2 3">CGMCC 1.6133</strain>
    </source>
</reference>
<dbReference type="STRING" id="376427.SAMN04487954_114119"/>
<dbReference type="EMBL" id="FNES01000014">
    <property type="protein sequence ID" value="SDK31926.1"/>
    <property type="molecule type" value="Genomic_DNA"/>
</dbReference>
<dbReference type="SUPFAM" id="SSF160059">
    <property type="entry name" value="PriA/YqbF domain"/>
    <property type="match status" value="1"/>
</dbReference>
<accession>A0A1G9AX75</accession>
<feature type="region of interest" description="Disordered" evidence="1">
    <location>
        <begin position="1"/>
        <end position="85"/>
    </location>
</feature>
<evidence type="ECO:0000256" key="1">
    <source>
        <dbReference type="SAM" id="MobiDB-lite"/>
    </source>
</evidence>
<organism evidence="2 3">
    <name type="scientific">Billgrantia gudaonensis</name>
    <dbReference type="NCBI Taxonomy" id="376427"/>
    <lineage>
        <taxon>Bacteria</taxon>
        <taxon>Pseudomonadati</taxon>
        <taxon>Pseudomonadota</taxon>
        <taxon>Gammaproteobacteria</taxon>
        <taxon>Oceanospirillales</taxon>
        <taxon>Halomonadaceae</taxon>
        <taxon>Billgrantia</taxon>
    </lineage>
</organism>
<evidence type="ECO:0000313" key="3">
    <source>
        <dbReference type="Proteomes" id="UP000198525"/>
    </source>
</evidence>
<dbReference type="RefSeq" id="WP_089687991.1">
    <property type="nucleotide sequence ID" value="NZ_FNES01000014.1"/>
</dbReference>
<keyword evidence="3" id="KW-1185">Reference proteome</keyword>
<evidence type="ECO:0008006" key="4">
    <source>
        <dbReference type="Google" id="ProtNLM"/>
    </source>
</evidence>
<dbReference type="AlphaFoldDB" id="A0A1G9AX75"/>